<evidence type="ECO:0000313" key="2">
    <source>
        <dbReference type="EMBL" id="OIQ94829.1"/>
    </source>
</evidence>
<feature type="region of interest" description="Disordered" evidence="1">
    <location>
        <begin position="1"/>
        <end position="38"/>
    </location>
</feature>
<dbReference type="AlphaFoldDB" id="A0A1J5S3C0"/>
<dbReference type="EMBL" id="MLJW01000178">
    <property type="protein sequence ID" value="OIQ94829.1"/>
    <property type="molecule type" value="Genomic_DNA"/>
</dbReference>
<reference evidence="2" key="1">
    <citation type="submission" date="2016-10" db="EMBL/GenBank/DDBJ databases">
        <title>Sequence of Gallionella enrichment culture.</title>
        <authorList>
            <person name="Poehlein A."/>
            <person name="Muehling M."/>
            <person name="Daniel R."/>
        </authorList>
    </citation>
    <scope>NUCLEOTIDE SEQUENCE</scope>
</reference>
<proteinExistence type="predicted"/>
<evidence type="ECO:0008006" key="3">
    <source>
        <dbReference type="Google" id="ProtNLM"/>
    </source>
</evidence>
<gene>
    <name evidence="2" type="ORF">GALL_231840</name>
</gene>
<name>A0A1J5S3C0_9ZZZZ</name>
<protein>
    <recommendedName>
        <fullName evidence="3">Helix-turn-helix domain-containing protein</fullName>
    </recommendedName>
</protein>
<accession>A0A1J5S3C0</accession>
<organism evidence="2">
    <name type="scientific">mine drainage metagenome</name>
    <dbReference type="NCBI Taxonomy" id="410659"/>
    <lineage>
        <taxon>unclassified sequences</taxon>
        <taxon>metagenomes</taxon>
        <taxon>ecological metagenomes</taxon>
    </lineage>
</organism>
<comment type="caution">
    <text evidence="2">The sequence shown here is derived from an EMBL/GenBank/DDBJ whole genome shotgun (WGS) entry which is preliminary data.</text>
</comment>
<evidence type="ECO:0000256" key="1">
    <source>
        <dbReference type="SAM" id="MobiDB-lite"/>
    </source>
</evidence>
<sequence>MEPCKSKTPAGGPGQSEAAQQSLFDELPTFSPAWPAPATLPDKALERLIAGQHLTHPQFLAATGSWRCAAAIKELRYRGWPVLTDELRRPGRRPIADYWLAPHAIEAAKGARHG</sequence>